<dbReference type="HOGENOM" id="CLU_2163134_0_0_1"/>
<dbReference type="EMBL" id="FR824367">
    <property type="protein sequence ID" value="CCA25818.1"/>
    <property type="molecule type" value="Genomic_DNA"/>
</dbReference>
<evidence type="ECO:0000313" key="1">
    <source>
        <dbReference type="EMBL" id="CCA25818.1"/>
    </source>
</evidence>
<gene>
    <name evidence="1" type="primary">AlNc14C322G10606</name>
    <name evidence="1" type="ORF">ALNC14_119620</name>
</gene>
<reference evidence="1" key="1">
    <citation type="journal article" date="2011" name="PLoS Biol.">
        <title>Gene gain and loss during evolution of obligate parasitism in the white rust pathogen of Arabidopsis thaliana.</title>
        <authorList>
            <person name="Kemen E."/>
            <person name="Gardiner A."/>
            <person name="Schultz-Larsen T."/>
            <person name="Kemen A.C."/>
            <person name="Balmuth A.L."/>
            <person name="Robert-Seilaniantz A."/>
            <person name="Bailey K."/>
            <person name="Holub E."/>
            <person name="Studholme D.J."/>
            <person name="Maclean D."/>
            <person name="Jones J.D."/>
        </authorList>
    </citation>
    <scope>NUCLEOTIDE SEQUENCE</scope>
</reference>
<accession>F0WWJ5</accession>
<name>F0WWJ5_9STRA</name>
<organism evidence="1">
    <name type="scientific">Albugo laibachii Nc14</name>
    <dbReference type="NCBI Taxonomy" id="890382"/>
    <lineage>
        <taxon>Eukaryota</taxon>
        <taxon>Sar</taxon>
        <taxon>Stramenopiles</taxon>
        <taxon>Oomycota</taxon>
        <taxon>Peronosporomycetes</taxon>
        <taxon>Albuginales</taxon>
        <taxon>Albuginaceae</taxon>
        <taxon>Albugo</taxon>
    </lineage>
</organism>
<proteinExistence type="predicted"/>
<reference evidence="1" key="2">
    <citation type="submission" date="2011-02" db="EMBL/GenBank/DDBJ databases">
        <authorList>
            <person name="MacLean D."/>
        </authorList>
    </citation>
    <scope>NUCLEOTIDE SEQUENCE</scope>
</reference>
<sequence length="111" mass="12179">MPGCTFSLLEGSGSFDTEMAESYMNLLGHGLMILLGWNQLSTIKTGDRAFTTNEMTFVTTILFAIIAVEAVNGSINCSNFKSREKVEFVISYLVVRTLRCSCGSLEPNHVT</sequence>
<dbReference type="AlphaFoldDB" id="F0WWJ5"/>
<protein>
    <submittedName>
        <fullName evidence="1">AlNc14C322G10606 protein</fullName>
    </submittedName>
</protein>